<reference evidence="3 4" key="1">
    <citation type="submission" date="2018-11" db="EMBL/GenBank/DDBJ databases">
        <title>Chryseotalea sanarue gen. nov., sp., nov., a member of the family Cytophagaceae, isolated from a brackish lake in Hamamatsu Japan.</title>
        <authorList>
            <person name="Maejima Y."/>
            <person name="Iino T."/>
            <person name="Muraguchi Y."/>
            <person name="Fukuda K."/>
            <person name="Ohkuma M."/>
            <person name="Moriuchi R."/>
            <person name="Dohra H."/>
            <person name="Kimbara K."/>
            <person name="Shintani M."/>
        </authorList>
    </citation>
    <scope>NUCLEOTIDE SEQUENCE [LARGE SCALE GENOMIC DNA]</scope>
    <source>
        <strain evidence="3 4">Ys</strain>
    </source>
</reference>
<accession>A0A401U4N8</accession>
<comment type="caution">
    <text evidence="3">The sequence shown here is derived from an EMBL/GenBank/DDBJ whole genome shotgun (WGS) entry which is preliminary data.</text>
</comment>
<dbReference type="RefSeq" id="WP_127120481.1">
    <property type="nucleotide sequence ID" value="NZ_BHXQ01000001.1"/>
</dbReference>
<protein>
    <recommendedName>
        <fullName evidence="2">UPF0301 protein SanaruYs_00230</fullName>
    </recommendedName>
</protein>
<dbReference type="InterPro" id="IPR003774">
    <property type="entry name" value="AlgH-like"/>
</dbReference>
<keyword evidence="4" id="KW-1185">Reference proteome</keyword>
<evidence type="ECO:0000313" key="3">
    <source>
        <dbReference type="EMBL" id="GCC49810.1"/>
    </source>
</evidence>
<dbReference type="PANTHER" id="PTHR30327:SF1">
    <property type="entry name" value="UPF0301 PROTEIN YQGE"/>
    <property type="match status" value="1"/>
</dbReference>
<dbReference type="HAMAP" id="MF_00758">
    <property type="entry name" value="UPF0301"/>
    <property type="match status" value="1"/>
</dbReference>
<dbReference type="OrthoDB" id="9807486at2"/>
<name>A0A401U4N8_9BACT</name>
<evidence type="ECO:0000256" key="1">
    <source>
        <dbReference type="ARBA" id="ARBA00009600"/>
    </source>
</evidence>
<dbReference type="SUPFAM" id="SSF143456">
    <property type="entry name" value="VC0467-like"/>
    <property type="match status" value="1"/>
</dbReference>
<evidence type="ECO:0000313" key="4">
    <source>
        <dbReference type="Proteomes" id="UP000288227"/>
    </source>
</evidence>
<sequence length="192" mass="21951">MNFDFFKYRNQLRPEKGRLLISEPFLNDPNFERTVVLLCEHNQDGSFGFVLNKQSIVKINDVLADLSVDSEAFIGGPVQQDTIHYLHRIVELPEAIPIADSIYWGGDFEALQSGLDIGTIQEEDVRFFLGYSGWGAGQLEEEIKEDSWIVCDYISSELLFDITPDQMWRKALSNMGGRFSIYSNYPIDPNLN</sequence>
<comment type="similarity">
    <text evidence="1 2">Belongs to the UPF0301 (AlgH) family.</text>
</comment>
<dbReference type="PANTHER" id="PTHR30327">
    <property type="entry name" value="UNCHARACTERIZED PROTEIN YQGE"/>
    <property type="match status" value="1"/>
</dbReference>
<dbReference type="AlphaFoldDB" id="A0A401U4N8"/>
<evidence type="ECO:0000256" key="2">
    <source>
        <dbReference type="HAMAP-Rule" id="MF_00758"/>
    </source>
</evidence>
<dbReference type="Gene3D" id="3.40.1740.10">
    <property type="entry name" value="VC0467-like"/>
    <property type="match status" value="1"/>
</dbReference>
<dbReference type="EMBL" id="BHXQ01000001">
    <property type="protein sequence ID" value="GCC49810.1"/>
    <property type="molecule type" value="Genomic_DNA"/>
</dbReference>
<dbReference type="GO" id="GO:0005829">
    <property type="term" value="C:cytosol"/>
    <property type="evidence" value="ECO:0007669"/>
    <property type="project" value="TreeGrafter"/>
</dbReference>
<dbReference type="Proteomes" id="UP000288227">
    <property type="component" value="Unassembled WGS sequence"/>
</dbReference>
<organism evidence="3 4">
    <name type="scientific">Chryseotalea sanaruensis</name>
    <dbReference type="NCBI Taxonomy" id="2482724"/>
    <lineage>
        <taxon>Bacteria</taxon>
        <taxon>Pseudomonadati</taxon>
        <taxon>Bacteroidota</taxon>
        <taxon>Cytophagia</taxon>
        <taxon>Cytophagales</taxon>
        <taxon>Chryseotaleaceae</taxon>
        <taxon>Chryseotalea</taxon>
    </lineage>
</organism>
<proteinExistence type="inferred from homology"/>
<dbReference type="Pfam" id="PF02622">
    <property type="entry name" value="DUF179"/>
    <property type="match status" value="1"/>
</dbReference>
<gene>
    <name evidence="3" type="ORF">SanaruYs_00230</name>
</gene>